<dbReference type="RefSeq" id="WP_162347949.1">
    <property type="nucleotide sequence ID" value="NZ_QOVG01000001.1"/>
</dbReference>
<protein>
    <submittedName>
        <fullName evidence="2">Uncharacterized protein</fullName>
    </submittedName>
</protein>
<reference evidence="2 3" key="1">
    <citation type="submission" date="2018-07" db="EMBL/GenBank/DDBJ databases">
        <title>Whole genome Sequencing of Pseudoxanthomonas gei KCTC 32298 (T).</title>
        <authorList>
            <person name="Kumar S."/>
            <person name="Bansal K."/>
            <person name="Kaur A."/>
            <person name="Patil P."/>
            <person name="Sharma S."/>
            <person name="Patil P.B."/>
        </authorList>
    </citation>
    <scope>NUCLEOTIDE SEQUENCE [LARGE SCALE GENOMIC DNA]</scope>
    <source>
        <strain evidence="2 3">KCTC 32298</strain>
    </source>
</reference>
<name>A0ABX0A772_9GAMM</name>
<organism evidence="2 3">
    <name type="scientific">Pseudoxanthomonas gei</name>
    <dbReference type="NCBI Taxonomy" id="1383030"/>
    <lineage>
        <taxon>Bacteria</taxon>
        <taxon>Pseudomonadati</taxon>
        <taxon>Pseudomonadota</taxon>
        <taxon>Gammaproteobacteria</taxon>
        <taxon>Lysobacterales</taxon>
        <taxon>Lysobacteraceae</taxon>
        <taxon>Pseudoxanthomonas</taxon>
    </lineage>
</organism>
<feature type="signal peptide" evidence="1">
    <location>
        <begin position="1"/>
        <end position="22"/>
    </location>
</feature>
<evidence type="ECO:0000313" key="3">
    <source>
        <dbReference type="Proteomes" id="UP001429354"/>
    </source>
</evidence>
<keyword evidence="3" id="KW-1185">Reference proteome</keyword>
<keyword evidence="1" id="KW-0732">Signal</keyword>
<gene>
    <name evidence="2" type="ORF">DT603_00775</name>
</gene>
<sequence length="121" mass="13506">MPKSASLISLATLIAFSPAAHSRDKPEPLSECVVLPADYEAARFGSQYLLVKDGNNYYRIGFGSSCSAIAMSASVKITTDGQPNRLCPRETEVSGRRDYCTVREVVRIDEHEYEVYARKRR</sequence>
<proteinExistence type="predicted"/>
<accession>A0ABX0A772</accession>
<evidence type="ECO:0000313" key="2">
    <source>
        <dbReference type="EMBL" id="NDK37379.1"/>
    </source>
</evidence>
<dbReference type="EMBL" id="QOVG01000001">
    <property type="protein sequence ID" value="NDK37379.1"/>
    <property type="molecule type" value="Genomic_DNA"/>
</dbReference>
<comment type="caution">
    <text evidence="2">The sequence shown here is derived from an EMBL/GenBank/DDBJ whole genome shotgun (WGS) entry which is preliminary data.</text>
</comment>
<feature type="chain" id="PRO_5045145725" evidence="1">
    <location>
        <begin position="23"/>
        <end position="121"/>
    </location>
</feature>
<evidence type="ECO:0000256" key="1">
    <source>
        <dbReference type="SAM" id="SignalP"/>
    </source>
</evidence>
<dbReference type="Proteomes" id="UP001429354">
    <property type="component" value="Unassembled WGS sequence"/>
</dbReference>